<protein>
    <recommendedName>
        <fullName evidence="6">Receptor expression-enhancing protein</fullName>
    </recommendedName>
</protein>
<dbReference type="GO" id="GO:0016020">
    <property type="term" value="C:membrane"/>
    <property type="evidence" value="ECO:0007669"/>
    <property type="project" value="UniProtKB-SubCell"/>
</dbReference>
<comment type="similarity">
    <text evidence="2 6">Belongs to the DP1 family.</text>
</comment>
<organism evidence="7 8">
    <name type="scientific">Trichuris muris</name>
    <name type="common">Mouse whipworm</name>
    <dbReference type="NCBI Taxonomy" id="70415"/>
    <lineage>
        <taxon>Eukaryota</taxon>
        <taxon>Metazoa</taxon>
        <taxon>Ecdysozoa</taxon>
        <taxon>Nematoda</taxon>
        <taxon>Enoplea</taxon>
        <taxon>Dorylaimia</taxon>
        <taxon>Trichinellida</taxon>
        <taxon>Trichuridae</taxon>
        <taxon>Trichuris</taxon>
    </lineage>
</organism>
<dbReference type="Pfam" id="PF03134">
    <property type="entry name" value="TB2_DP1_HVA22"/>
    <property type="match status" value="1"/>
</dbReference>
<reference evidence="8" key="1">
    <citation type="submission" date="2019-12" db="UniProtKB">
        <authorList>
            <consortium name="WormBaseParasite"/>
        </authorList>
    </citation>
    <scope>IDENTIFICATION</scope>
</reference>
<sequence>MDKSKFAISRDSIEKFRADLTKRLHQDNGFTRILGRMENVTGVDRIFIVAGVTTVFALYLIIGYFSQLLCNVAGFAYPAYASFMAIESPDKKDDTQWLTYWVVFAFLNVIEFASEFILSWFPVYYLCKFVFLLYLHLPMTMGAEKLYNQFVAGVMHKVKDRASAMQLEK</sequence>
<evidence type="ECO:0000256" key="5">
    <source>
        <dbReference type="ARBA" id="ARBA00023136"/>
    </source>
</evidence>
<dbReference type="AlphaFoldDB" id="A0A5S6QG84"/>
<dbReference type="Proteomes" id="UP000046395">
    <property type="component" value="Unassembled WGS sequence"/>
</dbReference>
<keyword evidence="4 6" id="KW-1133">Transmembrane helix</keyword>
<evidence type="ECO:0000313" key="7">
    <source>
        <dbReference type="Proteomes" id="UP000046395"/>
    </source>
</evidence>
<dbReference type="WBParaSite" id="TMUE_1000005867.1">
    <property type="protein sequence ID" value="TMUE_1000005867.1"/>
    <property type="gene ID" value="WBGene00294067"/>
</dbReference>
<evidence type="ECO:0000313" key="8">
    <source>
        <dbReference type="WBParaSite" id="TMUE_1000005867.1"/>
    </source>
</evidence>
<keyword evidence="5 6" id="KW-0472">Membrane</keyword>
<name>A0A5S6QG84_TRIMR</name>
<dbReference type="PANTHER" id="PTHR12300">
    <property type="entry name" value="HVA22-LIKE PROTEINS"/>
    <property type="match status" value="1"/>
</dbReference>
<dbReference type="STRING" id="70415.A0A5S6QG84"/>
<feature type="transmembrane region" description="Helical" evidence="6">
    <location>
        <begin position="42"/>
        <end position="62"/>
    </location>
</feature>
<keyword evidence="7" id="KW-1185">Reference proteome</keyword>
<evidence type="ECO:0000256" key="4">
    <source>
        <dbReference type="ARBA" id="ARBA00022989"/>
    </source>
</evidence>
<evidence type="ECO:0000256" key="6">
    <source>
        <dbReference type="RuleBase" id="RU362006"/>
    </source>
</evidence>
<dbReference type="InterPro" id="IPR004345">
    <property type="entry name" value="TB2_DP1_HVA22"/>
</dbReference>
<keyword evidence="3 6" id="KW-0812">Transmembrane</keyword>
<dbReference type="PANTHER" id="PTHR12300:SF161">
    <property type="entry name" value="RECEPTOR EXPRESSION-ENHANCING PROTEIN"/>
    <property type="match status" value="1"/>
</dbReference>
<proteinExistence type="inferred from homology"/>
<evidence type="ECO:0000256" key="2">
    <source>
        <dbReference type="ARBA" id="ARBA00008573"/>
    </source>
</evidence>
<accession>A0A5S6QG84</accession>
<evidence type="ECO:0000256" key="1">
    <source>
        <dbReference type="ARBA" id="ARBA00004141"/>
    </source>
</evidence>
<comment type="subcellular location">
    <subcellularLocation>
        <location evidence="1 6">Membrane</location>
        <topology evidence="1 6">Multi-pass membrane protein</topology>
    </subcellularLocation>
</comment>
<feature type="transmembrane region" description="Helical" evidence="6">
    <location>
        <begin position="120"/>
        <end position="137"/>
    </location>
</feature>
<evidence type="ECO:0000256" key="3">
    <source>
        <dbReference type="ARBA" id="ARBA00022692"/>
    </source>
</evidence>